<evidence type="ECO:0000256" key="3">
    <source>
        <dbReference type="ARBA" id="ARBA00022801"/>
    </source>
</evidence>
<evidence type="ECO:0000313" key="6">
    <source>
        <dbReference type="EMBL" id="MDT0630529.1"/>
    </source>
</evidence>
<accession>A0ABU3BML9</accession>
<dbReference type="CDD" id="cd16343">
    <property type="entry name" value="LMWPTP"/>
    <property type="match status" value="1"/>
</dbReference>
<dbReference type="Gene3D" id="3.40.50.2300">
    <property type="match status" value="1"/>
</dbReference>
<gene>
    <name evidence="6" type="ORF">RM540_02110</name>
</gene>
<dbReference type="InterPro" id="IPR036196">
    <property type="entry name" value="Ptyr_pPase_sf"/>
</dbReference>
<dbReference type="InterPro" id="IPR050438">
    <property type="entry name" value="LMW_PTPase"/>
</dbReference>
<reference evidence="6 7" key="1">
    <citation type="submission" date="2023-09" db="EMBL/GenBank/DDBJ databases">
        <authorList>
            <person name="Rey-Velasco X."/>
        </authorList>
    </citation>
    <scope>NUCLEOTIDE SEQUENCE [LARGE SCALE GENOMIC DNA]</scope>
    <source>
        <strain evidence="6 7">F394</strain>
    </source>
</reference>
<evidence type="ECO:0000259" key="5">
    <source>
        <dbReference type="SMART" id="SM00226"/>
    </source>
</evidence>
<comment type="caution">
    <text evidence="6">The sequence shown here is derived from an EMBL/GenBank/DDBJ whole genome shotgun (WGS) entry which is preliminary data.</text>
</comment>
<evidence type="ECO:0000256" key="4">
    <source>
        <dbReference type="ARBA" id="ARBA00022912"/>
    </source>
</evidence>
<proteinExistence type="inferred from homology"/>
<dbReference type="EMBL" id="JAVRHT010000002">
    <property type="protein sequence ID" value="MDT0630529.1"/>
    <property type="molecule type" value="Genomic_DNA"/>
</dbReference>
<dbReference type="PANTHER" id="PTHR11717">
    <property type="entry name" value="LOW MOLECULAR WEIGHT PROTEIN TYROSINE PHOSPHATASE"/>
    <property type="match status" value="1"/>
</dbReference>
<keyword evidence="3 6" id="KW-0378">Hydrolase</keyword>
<evidence type="ECO:0000313" key="7">
    <source>
        <dbReference type="Proteomes" id="UP001267426"/>
    </source>
</evidence>
<organism evidence="6 7">
    <name type="scientific">Rubrivirga litoralis</name>
    <dbReference type="NCBI Taxonomy" id="3075598"/>
    <lineage>
        <taxon>Bacteria</taxon>
        <taxon>Pseudomonadati</taxon>
        <taxon>Rhodothermota</taxon>
        <taxon>Rhodothermia</taxon>
        <taxon>Rhodothermales</taxon>
        <taxon>Rubricoccaceae</taxon>
        <taxon>Rubrivirga</taxon>
    </lineage>
</organism>
<dbReference type="Pfam" id="PF01451">
    <property type="entry name" value="LMWPc"/>
    <property type="match status" value="1"/>
</dbReference>
<keyword evidence="4" id="KW-0904">Protein phosphatase</keyword>
<dbReference type="InterPro" id="IPR023485">
    <property type="entry name" value="Ptyr_pPase"/>
</dbReference>
<dbReference type="EC" id="3.1.3.48" evidence="2"/>
<protein>
    <recommendedName>
        <fullName evidence="2">protein-tyrosine-phosphatase</fullName>
        <ecNumber evidence="2">3.1.3.48</ecNumber>
    </recommendedName>
</protein>
<dbReference type="PANTHER" id="PTHR11717:SF7">
    <property type="entry name" value="LOW MOLECULAR WEIGHT PHOSPHOTYROSINE PROTEIN PHOSPHATASE"/>
    <property type="match status" value="1"/>
</dbReference>
<evidence type="ECO:0000256" key="1">
    <source>
        <dbReference type="ARBA" id="ARBA00011063"/>
    </source>
</evidence>
<dbReference type="RefSeq" id="WP_311661694.1">
    <property type="nucleotide sequence ID" value="NZ_JAVRHT010000002.1"/>
</dbReference>
<dbReference type="SMART" id="SM00226">
    <property type="entry name" value="LMWPc"/>
    <property type="match status" value="1"/>
</dbReference>
<dbReference type="PRINTS" id="PR00719">
    <property type="entry name" value="LMWPTPASE"/>
</dbReference>
<dbReference type="SUPFAM" id="SSF52788">
    <property type="entry name" value="Phosphotyrosine protein phosphatases I"/>
    <property type="match status" value="1"/>
</dbReference>
<evidence type="ECO:0000256" key="2">
    <source>
        <dbReference type="ARBA" id="ARBA00013064"/>
    </source>
</evidence>
<sequence length="163" mass="17973">MPDRPVRVLFVCLGNICRSPLAEGLFQQKVVDAGLAGQIEVDSAGTGNWHVGAPPDERMTATAATHGADLSRLRARQFERADLDEFDHVFVMDKQNLHDALALDPDGDHGTRVRLFREFDPEPGDYQVPDPYYGGGDGFEEVYAIADRTTTAILDRLRGVYGI</sequence>
<feature type="domain" description="Phosphotyrosine protein phosphatase I" evidence="5">
    <location>
        <begin position="6"/>
        <end position="156"/>
    </location>
</feature>
<dbReference type="InterPro" id="IPR017867">
    <property type="entry name" value="Tyr_phospatase_low_mol_wt"/>
</dbReference>
<comment type="similarity">
    <text evidence="1">Belongs to the low molecular weight phosphotyrosine protein phosphatase family.</text>
</comment>
<dbReference type="GO" id="GO:0004725">
    <property type="term" value="F:protein tyrosine phosphatase activity"/>
    <property type="evidence" value="ECO:0007669"/>
    <property type="project" value="UniProtKB-EC"/>
</dbReference>
<name>A0ABU3BML9_9BACT</name>
<dbReference type="Proteomes" id="UP001267426">
    <property type="component" value="Unassembled WGS sequence"/>
</dbReference>
<keyword evidence="7" id="KW-1185">Reference proteome</keyword>